<organism evidence="4 5">
    <name type="scientific">BD1-7 clade bacterium</name>
    <dbReference type="NCBI Taxonomy" id="2029982"/>
    <lineage>
        <taxon>Bacteria</taxon>
        <taxon>Pseudomonadati</taxon>
        <taxon>Pseudomonadota</taxon>
        <taxon>Gammaproteobacteria</taxon>
        <taxon>Cellvibrionales</taxon>
        <taxon>Spongiibacteraceae</taxon>
        <taxon>BD1-7 clade</taxon>
    </lineage>
</organism>
<dbReference type="NCBIfam" id="TIGR01730">
    <property type="entry name" value="RND_mfp"/>
    <property type="match status" value="1"/>
</dbReference>
<dbReference type="PANTHER" id="PTHR30469:SF11">
    <property type="entry name" value="BLL4320 PROTEIN"/>
    <property type="match status" value="1"/>
</dbReference>
<dbReference type="Gene3D" id="2.40.50.100">
    <property type="match status" value="1"/>
</dbReference>
<dbReference type="InterPro" id="IPR058647">
    <property type="entry name" value="BSH_CzcB-like"/>
</dbReference>
<evidence type="ECO:0000313" key="5">
    <source>
        <dbReference type="Proteomes" id="UP000434580"/>
    </source>
</evidence>
<dbReference type="FunFam" id="2.40.30.170:FF:000010">
    <property type="entry name" value="Efflux RND transporter periplasmic adaptor subunit"/>
    <property type="match status" value="1"/>
</dbReference>
<dbReference type="GO" id="GO:1990281">
    <property type="term" value="C:efflux pump complex"/>
    <property type="evidence" value="ECO:0007669"/>
    <property type="project" value="TreeGrafter"/>
</dbReference>
<dbReference type="InterPro" id="IPR006143">
    <property type="entry name" value="RND_pump_MFP"/>
</dbReference>
<evidence type="ECO:0000259" key="3">
    <source>
        <dbReference type="Pfam" id="PF25973"/>
    </source>
</evidence>
<comment type="similarity">
    <text evidence="1">Belongs to the membrane fusion protein (MFP) (TC 8.A.1) family.</text>
</comment>
<gene>
    <name evidence="4" type="primary">mdtA_1</name>
    <name evidence="4" type="ORF">DPBNPPHM_01241</name>
</gene>
<dbReference type="Pfam" id="PF25954">
    <property type="entry name" value="Beta-barrel_RND_2"/>
    <property type="match status" value="1"/>
</dbReference>
<dbReference type="OrthoDB" id="9806939at2"/>
<dbReference type="Gene3D" id="2.40.30.170">
    <property type="match status" value="1"/>
</dbReference>
<sequence>MRKIISLLAITPFLLSACQSGDGDAATEAAAQPAMPPAVVTVQQPEAGQWQEDISIVGSLMANRSAQISAEIAGLLENMHVDDGQAVRAGQRLFTLNSATLDAEMKRAHALVQLRSEEIKRTQSLFERNVASQYDVDKAVAELATAEADEEYARAQLAKATITAPFEGNVGIRKVNPGNYVKEGEGLIELVQLDPVLLDFHLPETALSVVGVNQDINVEIPALNRQVTAKVMAIEPAVTAATRSLLVRARIDNQNSDLRPGLFARIHLPLAAPLPVLWVPESAVFYQGGKSWVMLNNEGTAQRIPVELAGFHGGRVAIQHGLDAGAPVVIAGHHKAPFDGMPLMVAPPPAVESDTSSTTAQPTAN</sequence>
<dbReference type="AlphaFoldDB" id="A0A5S9PPA6"/>
<dbReference type="Gene3D" id="2.40.420.20">
    <property type="match status" value="1"/>
</dbReference>
<dbReference type="GO" id="GO:0015562">
    <property type="term" value="F:efflux transmembrane transporter activity"/>
    <property type="evidence" value="ECO:0007669"/>
    <property type="project" value="TreeGrafter"/>
</dbReference>
<name>A0A5S9PPA6_9GAMM</name>
<dbReference type="Pfam" id="PF25973">
    <property type="entry name" value="BSH_CzcB"/>
    <property type="match status" value="1"/>
</dbReference>
<dbReference type="Proteomes" id="UP000434580">
    <property type="component" value="Unassembled WGS sequence"/>
</dbReference>
<evidence type="ECO:0000256" key="1">
    <source>
        <dbReference type="ARBA" id="ARBA00009477"/>
    </source>
</evidence>
<dbReference type="SUPFAM" id="SSF111369">
    <property type="entry name" value="HlyD-like secretion proteins"/>
    <property type="match status" value="1"/>
</dbReference>
<dbReference type="PANTHER" id="PTHR30469">
    <property type="entry name" value="MULTIDRUG RESISTANCE PROTEIN MDTA"/>
    <property type="match status" value="1"/>
</dbReference>
<accession>A0A5S9PPA6</accession>
<feature type="domain" description="CzcB-like barrel-sandwich hybrid" evidence="3">
    <location>
        <begin position="64"/>
        <end position="187"/>
    </location>
</feature>
<dbReference type="EMBL" id="CACSII010000012">
    <property type="protein sequence ID" value="CAA0106133.1"/>
    <property type="molecule type" value="Genomic_DNA"/>
</dbReference>
<feature type="domain" description="CusB-like beta-barrel" evidence="2">
    <location>
        <begin position="198"/>
        <end position="268"/>
    </location>
</feature>
<reference evidence="4 5" key="1">
    <citation type="submission" date="2019-11" db="EMBL/GenBank/DDBJ databases">
        <authorList>
            <person name="Holert J."/>
        </authorList>
    </citation>
    <scope>NUCLEOTIDE SEQUENCE [LARGE SCALE GENOMIC DNA]</scope>
    <source>
        <strain evidence="4">BC5_2</strain>
    </source>
</reference>
<dbReference type="Gene3D" id="1.10.287.470">
    <property type="entry name" value="Helix hairpin bin"/>
    <property type="match status" value="1"/>
</dbReference>
<evidence type="ECO:0000259" key="2">
    <source>
        <dbReference type="Pfam" id="PF25954"/>
    </source>
</evidence>
<protein>
    <submittedName>
        <fullName evidence="4">Multidrug resistance protein MdtA</fullName>
    </submittedName>
</protein>
<proteinExistence type="inferred from homology"/>
<evidence type="ECO:0000313" key="4">
    <source>
        <dbReference type="EMBL" id="CAA0106133.1"/>
    </source>
</evidence>
<dbReference type="InterPro" id="IPR058792">
    <property type="entry name" value="Beta-barrel_RND_2"/>
</dbReference>
<dbReference type="PROSITE" id="PS51257">
    <property type="entry name" value="PROKAR_LIPOPROTEIN"/>
    <property type="match status" value="1"/>
</dbReference>